<feature type="compositionally biased region" description="Polar residues" evidence="1">
    <location>
        <begin position="287"/>
        <end position="305"/>
    </location>
</feature>
<keyword evidence="3" id="KW-1185">Reference proteome</keyword>
<comment type="caution">
    <text evidence="2">The sequence shown here is derived from an EMBL/GenBank/DDBJ whole genome shotgun (WGS) entry which is preliminary data.</text>
</comment>
<feature type="region of interest" description="Disordered" evidence="1">
    <location>
        <begin position="213"/>
        <end position="332"/>
    </location>
</feature>
<reference evidence="2" key="1">
    <citation type="submission" date="2020-02" db="EMBL/GenBank/DDBJ databases">
        <authorList>
            <person name="Palmer J.M."/>
        </authorList>
    </citation>
    <scope>NUCLEOTIDE SEQUENCE</scope>
    <source>
        <strain evidence="2">EPUS1.4</strain>
        <tissue evidence="2">Thallus</tissue>
    </source>
</reference>
<feature type="compositionally biased region" description="Polar residues" evidence="1">
    <location>
        <begin position="224"/>
        <end position="234"/>
    </location>
</feature>
<evidence type="ECO:0000313" key="2">
    <source>
        <dbReference type="EMBL" id="KAF7502892.1"/>
    </source>
</evidence>
<protein>
    <submittedName>
        <fullName evidence="2">Uncharacterized protein</fullName>
    </submittedName>
</protein>
<name>A0A8H7A849_9EURO</name>
<gene>
    <name evidence="2" type="ORF">GJ744_004961</name>
</gene>
<feature type="region of interest" description="Disordered" evidence="1">
    <location>
        <begin position="1"/>
        <end position="41"/>
    </location>
</feature>
<dbReference type="Proteomes" id="UP000606974">
    <property type="component" value="Unassembled WGS sequence"/>
</dbReference>
<sequence length="332" mass="37030">MTPEATSPMAPSTDPCTPPSAHPSTISTSVQPSAMTNPVAPAPLDLRMQSFTIIKENGETQRSSLWPMRKTGRETIKEVFDLDHEKFLAAMKEDGGFNISKDVIFAYYGQGQRQTVHSDGGFLAQIIWWCDNRVTDWNIYIEKQASVEENVGHSRPFLILRTPESGVKHGHSCSVNNAQNAKRRKIKIEHGWAEEEQLEVQPATEECRAPEVIELSDDDDDNAIPTSKSDSEQPLANRRPAVPKLTSIGDDANHESNRLSTSSPEILLESTSQVTHGAVPRDRANRNLVQDSASLGEGTSRQRWQPNELHWGTVVQRPWEEGRSEDDAEEIE</sequence>
<feature type="compositionally biased region" description="Acidic residues" evidence="1">
    <location>
        <begin position="323"/>
        <end position="332"/>
    </location>
</feature>
<evidence type="ECO:0000256" key="1">
    <source>
        <dbReference type="SAM" id="MobiDB-lite"/>
    </source>
</evidence>
<accession>A0A8H7A849</accession>
<proteinExistence type="predicted"/>
<dbReference type="EMBL" id="JAACFV010000211">
    <property type="protein sequence ID" value="KAF7502892.1"/>
    <property type="molecule type" value="Genomic_DNA"/>
</dbReference>
<organism evidence="2 3">
    <name type="scientific">Endocarpon pusillum</name>
    <dbReference type="NCBI Taxonomy" id="364733"/>
    <lineage>
        <taxon>Eukaryota</taxon>
        <taxon>Fungi</taxon>
        <taxon>Dikarya</taxon>
        <taxon>Ascomycota</taxon>
        <taxon>Pezizomycotina</taxon>
        <taxon>Eurotiomycetes</taxon>
        <taxon>Chaetothyriomycetidae</taxon>
        <taxon>Verrucariales</taxon>
        <taxon>Verrucariaceae</taxon>
        <taxon>Endocarpon</taxon>
    </lineage>
</organism>
<feature type="compositionally biased region" description="Polar residues" evidence="1">
    <location>
        <begin position="258"/>
        <end position="275"/>
    </location>
</feature>
<evidence type="ECO:0000313" key="3">
    <source>
        <dbReference type="Proteomes" id="UP000606974"/>
    </source>
</evidence>
<dbReference type="AlphaFoldDB" id="A0A8H7A849"/>
<feature type="compositionally biased region" description="Polar residues" evidence="1">
    <location>
        <begin position="22"/>
        <end position="36"/>
    </location>
</feature>